<keyword evidence="1" id="KW-0732">Signal</keyword>
<proteinExistence type="predicted"/>
<dbReference type="InterPro" id="IPR036365">
    <property type="entry name" value="PGBD-like_sf"/>
</dbReference>
<dbReference type="EMBL" id="JAELVF020000001">
    <property type="protein sequence ID" value="MBU7597547.1"/>
    <property type="molecule type" value="Genomic_DNA"/>
</dbReference>
<dbReference type="Gene3D" id="1.10.101.10">
    <property type="entry name" value="PGBD-like superfamily/PGBD"/>
    <property type="match status" value="1"/>
</dbReference>
<protein>
    <submittedName>
        <fullName evidence="3">Peptidoglycan-binding protein</fullName>
    </submittedName>
</protein>
<dbReference type="AlphaFoldDB" id="A0A949N529"/>
<evidence type="ECO:0000313" key="3">
    <source>
        <dbReference type="EMBL" id="MBU7597547.1"/>
    </source>
</evidence>
<evidence type="ECO:0000313" key="4">
    <source>
        <dbReference type="Proteomes" id="UP000694501"/>
    </source>
</evidence>
<dbReference type="RefSeq" id="WP_211039377.1">
    <property type="nucleotide sequence ID" value="NZ_JAELVF020000001.1"/>
</dbReference>
<evidence type="ECO:0000256" key="1">
    <source>
        <dbReference type="SAM" id="SignalP"/>
    </source>
</evidence>
<reference evidence="3" key="1">
    <citation type="submission" date="2021-06" db="EMBL/GenBank/DDBJ databases">
        <title>Sequencing of actinobacteria type strains.</title>
        <authorList>
            <person name="Nguyen G.-S."/>
            <person name="Wentzel A."/>
        </authorList>
    </citation>
    <scope>NUCLEOTIDE SEQUENCE</scope>
    <source>
        <strain evidence="3">P38-E01</strain>
    </source>
</reference>
<feature type="signal peptide" evidence="1">
    <location>
        <begin position="1"/>
        <end position="32"/>
    </location>
</feature>
<accession>A0A949N529</accession>
<name>A0A949N529_9ACTN</name>
<feature type="chain" id="PRO_5037806502" evidence="1">
    <location>
        <begin position="33"/>
        <end position="165"/>
    </location>
</feature>
<gene>
    <name evidence="3" type="ORF">JGS22_007905</name>
</gene>
<feature type="domain" description="Peptidoglycan binding-like" evidence="2">
    <location>
        <begin position="91"/>
        <end position="144"/>
    </location>
</feature>
<dbReference type="InterPro" id="IPR002477">
    <property type="entry name" value="Peptidoglycan-bd-like"/>
</dbReference>
<dbReference type="SUPFAM" id="SSF47090">
    <property type="entry name" value="PGBD-like"/>
    <property type="match status" value="1"/>
</dbReference>
<organism evidence="3 4">
    <name type="scientific">Streptomyces tardus</name>
    <dbReference type="NCBI Taxonomy" id="2780544"/>
    <lineage>
        <taxon>Bacteria</taxon>
        <taxon>Bacillati</taxon>
        <taxon>Actinomycetota</taxon>
        <taxon>Actinomycetes</taxon>
        <taxon>Kitasatosporales</taxon>
        <taxon>Streptomycetaceae</taxon>
        <taxon>Streptomyces</taxon>
    </lineage>
</organism>
<dbReference type="Pfam" id="PF01471">
    <property type="entry name" value="PG_binding_1"/>
    <property type="match status" value="1"/>
</dbReference>
<dbReference type="InterPro" id="IPR036366">
    <property type="entry name" value="PGBDSf"/>
</dbReference>
<evidence type="ECO:0000259" key="2">
    <source>
        <dbReference type="Pfam" id="PF01471"/>
    </source>
</evidence>
<keyword evidence="4" id="KW-1185">Reference proteome</keyword>
<dbReference type="Proteomes" id="UP000694501">
    <property type="component" value="Unassembled WGS sequence"/>
</dbReference>
<comment type="caution">
    <text evidence="3">The sequence shown here is derived from an EMBL/GenBank/DDBJ whole genome shotgun (WGS) entry which is preliminary data.</text>
</comment>
<sequence>MQKTTTRILAAAGTSALALTSFVGVTHATATAAPEQGDRIGQVRTVTAEVGAKAAGYCTTSKTFRKSGYVYTLPVDSNGNRGCTMSQGASGKHVTALQNALKFCYSQNIDVDGIWGPRTTAALKRAQKQMGVTADGVFGPKTYAKTKWRAIKDDPNNPVSSCRTY</sequence>